<comment type="subcellular location">
    <subcellularLocation>
        <location evidence="1">Secreted</location>
    </subcellularLocation>
</comment>
<proteinExistence type="predicted"/>
<evidence type="ECO:0000256" key="2">
    <source>
        <dbReference type="ARBA" id="ARBA00022525"/>
    </source>
</evidence>
<dbReference type="PANTHER" id="PTHR38340">
    <property type="entry name" value="S-LAYER PROTEIN"/>
    <property type="match status" value="1"/>
</dbReference>
<dbReference type="GO" id="GO:0005509">
    <property type="term" value="F:calcium ion binding"/>
    <property type="evidence" value="ECO:0007669"/>
    <property type="project" value="InterPro"/>
</dbReference>
<organism evidence="4 5">
    <name type="scientific">Parasedimentitalea marina</name>
    <dbReference type="NCBI Taxonomy" id="2483033"/>
    <lineage>
        <taxon>Bacteria</taxon>
        <taxon>Pseudomonadati</taxon>
        <taxon>Pseudomonadota</taxon>
        <taxon>Alphaproteobacteria</taxon>
        <taxon>Rhodobacterales</taxon>
        <taxon>Paracoccaceae</taxon>
        <taxon>Parasedimentitalea</taxon>
    </lineage>
</organism>
<feature type="region of interest" description="Disordered" evidence="3">
    <location>
        <begin position="24"/>
        <end position="135"/>
    </location>
</feature>
<name>A0A3T0MZF3_9RHOB</name>
<evidence type="ECO:0000313" key="5">
    <source>
        <dbReference type="Proteomes" id="UP000283063"/>
    </source>
</evidence>
<dbReference type="Gene3D" id="2.150.10.10">
    <property type="entry name" value="Serralysin-like metalloprotease, C-terminal"/>
    <property type="match status" value="3"/>
</dbReference>
<dbReference type="PRINTS" id="PR00313">
    <property type="entry name" value="CABNDNGRPT"/>
</dbReference>
<dbReference type="InterPro" id="IPR001343">
    <property type="entry name" value="Hemolysn_Ca-bd"/>
</dbReference>
<reference evidence="4 5" key="1">
    <citation type="submission" date="2018-10" db="EMBL/GenBank/DDBJ databases">
        <title>Parasedimentitalea marina sp. nov., a psychrophilic bacterium isolated from deep seawater of the New Britain Trench.</title>
        <authorList>
            <person name="Cao J."/>
        </authorList>
    </citation>
    <scope>NUCLEOTIDE SEQUENCE [LARGE SCALE GENOMIC DNA]</scope>
    <source>
        <strain evidence="4 5">W43</strain>
    </source>
</reference>
<accession>A0A3T0MZF3</accession>
<dbReference type="AlphaFoldDB" id="A0A3T0MZF3"/>
<evidence type="ECO:0000313" key="4">
    <source>
        <dbReference type="EMBL" id="AZV77141.1"/>
    </source>
</evidence>
<keyword evidence="5" id="KW-1185">Reference proteome</keyword>
<dbReference type="Pfam" id="PF00353">
    <property type="entry name" value="HemolysinCabind"/>
    <property type="match status" value="4"/>
</dbReference>
<dbReference type="EMBL" id="CP033219">
    <property type="protein sequence ID" value="AZV77141.1"/>
    <property type="molecule type" value="Genomic_DNA"/>
</dbReference>
<feature type="compositionally biased region" description="Acidic residues" evidence="3">
    <location>
        <begin position="82"/>
        <end position="91"/>
    </location>
</feature>
<keyword evidence="2" id="KW-0964">Secreted</keyword>
<dbReference type="OrthoDB" id="7801966at2"/>
<dbReference type="RefSeq" id="WP_127747689.1">
    <property type="nucleotide sequence ID" value="NZ_CP033219.1"/>
</dbReference>
<gene>
    <name evidence="4" type="ORF">EBB79_04025</name>
</gene>
<protein>
    <submittedName>
        <fullName evidence="4">Calcium-binding protein</fullName>
    </submittedName>
</protein>
<feature type="compositionally biased region" description="Gly residues" evidence="3">
    <location>
        <begin position="65"/>
        <end position="81"/>
    </location>
</feature>
<evidence type="ECO:0000256" key="3">
    <source>
        <dbReference type="SAM" id="MobiDB-lite"/>
    </source>
</evidence>
<feature type="compositionally biased region" description="Acidic residues" evidence="3">
    <location>
        <begin position="50"/>
        <end position="59"/>
    </location>
</feature>
<dbReference type="InterPro" id="IPR018511">
    <property type="entry name" value="Hemolysin-typ_Ca-bd_CS"/>
</dbReference>
<dbReference type="SUPFAM" id="SSF51120">
    <property type="entry name" value="beta-Roll"/>
    <property type="match status" value="2"/>
</dbReference>
<dbReference type="PANTHER" id="PTHR38340:SF1">
    <property type="entry name" value="S-LAYER PROTEIN"/>
    <property type="match status" value="1"/>
</dbReference>
<dbReference type="InterPro" id="IPR011049">
    <property type="entry name" value="Serralysin-like_metalloprot_C"/>
</dbReference>
<dbReference type="InterPro" id="IPR050557">
    <property type="entry name" value="RTX_toxin/Mannuronan_C5-epim"/>
</dbReference>
<sequence>MLLFAALGMTFAIGAIVSMSDDDDNVEENGTGGGSSDTGTDTSMSFFGQLDDDDVEGGEGNDTLYGGGGNDTLSGGAGSDGLDGEDGDDNLDGGAGNDVLQGGYGNDVLVGGSEDDFLQGESNHDTLDGGAGNDGLHGGNGADILNGGSGDDLLNGASLGIDDALLEEWLDNFNSGQATTSLGDEHSVIIDDYMGDQLDGGEGQDTLVGGAFDVLTGGDGSDEFVAGAWSTSGFATTVTDFDTSEDMIAYRYDETGTEPEMTTSSVVASDGSVNVEIFADGTSVMMLQNVGSDFDLSTHVTLVASPIAPAYT</sequence>
<dbReference type="PROSITE" id="PS00330">
    <property type="entry name" value="HEMOLYSIN_CALCIUM"/>
    <property type="match status" value="5"/>
</dbReference>
<evidence type="ECO:0000256" key="1">
    <source>
        <dbReference type="ARBA" id="ARBA00004613"/>
    </source>
</evidence>
<dbReference type="GO" id="GO:0005576">
    <property type="term" value="C:extracellular region"/>
    <property type="evidence" value="ECO:0007669"/>
    <property type="project" value="UniProtKB-SubCell"/>
</dbReference>
<dbReference type="KEGG" id="sedi:EBB79_04025"/>
<dbReference type="Proteomes" id="UP000283063">
    <property type="component" value="Chromosome"/>
</dbReference>